<protein>
    <submittedName>
        <fullName evidence="11">IS607 family element RNA-guided endonuclease TnpB</fullName>
    </submittedName>
</protein>
<evidence type="ECO:0000256" key="7">
    <source>
        <dbReference type="SAM" id="MobiDB-lite"/>
    </source>
</evidence>
<evidence type="ECO:0000256" key="6">
    <source>
        <dbReference type="ARBA" id="ARBA00023172"/>
    </source>
</evidence>
<keyword evidence="11" id="KW-0255">Endonuclease</keyword>
<keyword evidence="2" id="KW-0815">Transposition</keyword>
<accession>A0ABP8SPD8</accession>
<feature type="compositionally biased region" description="Basic residues" evidence="7">
    <location>
        <begin position="121"/>
        <end position="141"/>
    </location>
</feature>
<evidence type="ECO:0000313" key="11">
    <source>
        <dbReference type="EMBL" id="GAA4571919.1"/>
    </source>
</evidence>
<comment type="caution">
    <text evidence="11">The sequence shown here is derived from an EMBL/GenBank/DDBJ whole genome shotgun (WGS) entry which is preliminary data.</text>
</comment>
<keyword evidence="6" id="KW-0233">DNA recombination</keyword>
<dbReference type="Pfam" id="PF07282">
    <property type="entry name" value="Cas12f1-like_TNB"/>
    <property type="match status" value="1"/>
</dbReference>
<keyword evidence="11" id="KW-0378">Hydrolase</keyword>
<dbReference type="InterPro" id="IPR001959">
    <property type="entry name" value="Transposase"/>
</dbReference>
<dbReference type="InterPro" id="IPR053470">
    <property type="entry name" value="RNA-guided_DNA_endonuclease"/>
</dbReference>
<dbReference type="InterPro" id="IPR010095">
    <property type="entry name" value="Cas12f1-like_TNB"/>
</dbReference>
<dbReference type="Pfam" id="PF01385">
    <property type="entry name" value="OrfB_IS605"/>
    <property type="match status" value="1"/>
</dbReference>
<evidence type="ECO:0000313" key="12">
    <source>
        <dbReference type="Proteomes" id="UP001500307"/>
    </source>
</evidence>
<keyword evidence="4" id="KW-0862">Zinc</keyword>
<dbReference type="RefSeq" id="WP_346120596.1">
    <property type="nucleotide sequence ID" value="NZ_BAABGU010000017.1"/>
</dbReference>
<evidence type="ECO:0000259" key="9">
    <source>
        <dbReference type="Pfam" id="PF07282"/>
    </source>
</evidence>
<evidence type="ECO:0000256" key="5">
    <source>
        <dbReference type="ARBA" id="ARBA00023125"/>
    </source>
</evidence>
<dbReference type="GO" id="GO:0004519">
    <property type="term" value="F:endonuclease activity"/>
    <property type="evidence" value="ECO:0007669"/>
    <property type="project" value="UniProtKB-KW"/>
</dbReference>
<keyword evidence="3" id="KW-0479">Metal-binding</keyword>
<evidence type="ECO:0000259" key="10">
    <source>
        <dbReference type="Pfam" id="PF12323"/>
    </source>
</evidence>
<dbReference type="EMBL" id="BAABGU010000017">
    <property type="protein sequence ID" value="GAA4571919.1"/>
    <property type="molecule type" value="Genomic_DNA"/>
</dbReference>
<dbReference type="NCBIfam" id="NF040570">
    <property type="entry name" value="guided_TnpB"/>
    <property type="match status" value="1"/>
</dbReference>
<evidence type="ECO:0000256" key="3">
    <source>
        <dbReference type="ARBA" id="ARBA00022723"/>
    </source>
</evidence>
<feature type="domain" description="Probable transposase IS891/IS1136/IS1341" evidence="8">
    <location>
        <begin position="205"/>
        <end position="332"/>
    </location>
</feature>
<evidence type="ECO:0000256" key="4">
    <source>
        <dbReference type="ARBA" id="ARBA00022833"/>
    </source>
</evidence>
<feature type="region of interest" description="Disordered" evidence="7">
    <location>
        <begin position="259"/>
        <end position="281"/>
    </location>
</feature>
<keyword evidence="12" id="KW-1185">Reference proteome</keyword>
<name>A0ABP8SPD8_9ACTN</name>
<evidence type="ECO:0000256" key="2">
    <source>
        <dbReference type="ARBA" id="ARBA00022578"/>
    </source>
</evidence>
<dbReference type="Proteomes" id="UP001500307">
    <property type="component" value="Unassembled WGS sequence"/>
</dbReference>
<dbReference type="Pfam" id="PF12323">
    <property type="entry name" value="HTH_OrfB_IS605"/>
    <property type="match status" value="1"/>
</dbReference>
<evidence type="ECO:0000256" key="1">
    <source>
        <dbReference type="ARBA" id="ARBA00008761"/>
    </source>
</evidence>
<sequence length="476" mass="52912">MKRYEPPAGWTVQAYRFALDPSDAQVLGLRRNTGAARFAYNHMLRRVSAVKAQRAAEASYGVAEADLTPWQGWSLPDLRRTWNEIKQWVAPWWAECSKEAFNTGLANLSAALGNWHASRTGTRKGRRMGWPRAKKKNGRRSARFTTGAIRVDPSYRHVMLPRLGRIRTHESTRKLARRVRAGTATILSATVTETAGRWFCSFQVAVQRTVGRRPAHAPKAGRVVGVDAGIKHLAVLSTGEMVPNPAPFKAALRKLGTAQRRAARRIGPYDPEARRKRTASNRWQRAQDAVARLHATVSAVRADSWHQLTTRLAQQFTTVVVEDLHVAGMVRNRKLARSLTDAAPATLRRHLGYKTGWYGSTLYVADRWYPSSKTCSACKTVKPKLSLAERMFHCTACGLSLDRDVNAARNLAALVRHVDLELLGDAKTGRGAYVRPVRPAPAGGAAGREASRPVHPVNVVRQRTTANHESRLLTER</sequence>
<feature type="domain" description="Cas12f1-like TNB" evidence="9">
    <location>
        <begin position="346"/>
        <end position="411"/>
    </location>
</feature>
<feature type="domain" description="Transposase putative helix-turn-helix" evidence="10">
    <location>
        <begin position="13"/>
        <end position="46"/>
    </location>
</feature>
<keyword evidence="5" id="KW-0238">DNA-binding</keyword>
<dbReference type="NCBIfam" id="NF038280">
    <property type="entry name" value="IS607_TnpB"/>
    <property type="match status" value="1"/>
</dbReference>
<proteinExistence type="inferred from homology"/>
<organism evidence="11 12">
    <name type="scientific">Micromonospora coerulea</name>
    <dbReference type="NCBI Taxonomy" id="47856"/>
    <lineage>
        <taxon>Bacteria</taxon>
        <taxon>Bacillati</taxon>
        <taxon>Actinomycetota</taxon>
        <taxon>Actinomycetes</taxon>
        <taxon>Micromonosporales</taxon>
        <taxon>Micromonosporaceae</taxon>
        <taxon>Micromonospora</taxon>
    </lineage>
</organism>
<dbReference type="InterPro" id="IPR021027">
    <property type="entry name" value="Transposase_put_HTH"/>
</dbReference>
<keyword evidence="11" id="KW-0540">Nuclease</keyword>
<reference evidence="12" key="1">
    <citation type="journal article" date="2019" name="Int. J. Syst. Evol. Microbiol.">
        <title>The Global Catalogue of Microorganisms (GCM) 10K type strain sequencing project: providing services to taxonomists for standard genome sequencing and annotation.</title>
        <authorList>
            <consortium name="The Broad Institute Genomics Platform"/>
            <consortium name="The Broad Institute Genome Sequencing Center for Infectious Disease"/>
            <person name="Wu L."/>
            <person name="Ma J."/>
        </authorList>
    </citation>
    <scope>NUCLEOTIDE SEQUENCE [LARGE SCALE GENOMIC DNA]</scope>
    <source>
        <strain evidence="12">JCM 3175</strain>
    </source>
</reference>
<gene>
    <name evidence="11" type="primary">tnpB_1</name>
    <name evidence="11" type="ORF">GCM10023176_33680</name>
</gene>
<evidence type="ECO:0000259" key="8">
    <source>
        <dbReference type="Pfam" id="PF01385"/>
    </source>
</evidence>
<feature type="region of interest" description="Disordered" evidence="7">
    <location>
        <begin position="120"/>
        <end position="141"/>
    </location>
</feature>
<comment type="similarity">
    <text evidence="1">In the C-terminal section; belongs to the transposase 35 family.</text>
</comment>